<dbReference type="SUPFAM" id="SSF53448">
    <property type="entry name" value="Nucleotide-diphospho-sugar transferases"/>
    <property type="match status" value="1"/>
</dbReference>
<feature type="domain" description="MobA-like NTP transferase" evidence="1">
    <location>
        <begin position="6"/>
        <end position="58"/>
    </location>
</feature>
<dbReference type="InterPro" id="IPR025877">
    <property type="entry name" value="MobA-like_NTP_Trfase"/>
</dbReference>
<accession>A0A6J4JDT1</accession>
<dbReference type="GO" id="GO:0004355">
    <property type="term" value="F:glutamate synthase (NADPH) activity"/>
    <property type="evidence" value="ECO:0007669"/>
    <property type="project" value="UniProtKB-EC"/>
</dbReference>
<reference evidence="2" key="1">
    <citation type="submission" date="2020-02" db="EMBL/GenBank/DDBJ databases">
        <authorList>
            <person name="Meier V. D."/>
        </authorList>
    </citation>
    <scope>NUCLEOTIDE SEQUENCE</scope>
    <source>
        <strain evidence="2">AVDCRST_MAG56</strain>
    </source>
</reference>
<dbReference type="InterPro" id="IPR029044">
    <property type="entry name" value="Nucleotide-diphossugar_trans"/>
</dbReference>
<evidence type="ECO:0000259" key="1">
    <source>
        <dbReference type="Pfam" id="PF12804"/>
    </source>
</evidence>
<dbReference type="EC" id="1.4.1.13" evidence="2"/>
<gene>
    <name evidence="2" type="ORF">AVDCRST_MAG56-3503</name>
</gene>
<name>A0A6J4JDT1_9SPHI</name>
<dbReference type="EMBL" id="CADCTQ010000294">
    <property type="protein sequence ID" value="CAA9277752.1"/>
    <property type="molecule type" value="Genomic_DNA"/>
</dbReference>
<keyword evidence="2" id="KW-0560">Oxidoreductase</keyword>
<proteinExistence type="predicted"/>
<organism evidence="2">
    <name type="scientific">uncultured Cytophagales bacterium</name>
    <dbReference type="NCBI Taxonomy" id="158755"/>
    <lineage>
        <taxon>Bacteria</taxon>
        <taxon>Pseudomonadati</taxon>
        <taxon>Bacteroidota</taxon>
        <taxon>Sphingobacteriia</taxon>
        <taxon>Sphingobacteriales</taxon>
        <taxon>environmental samples</taxon>
    </lineage>
</organism>
<dbReference type="Gene3D" id="3.90.550.10">
    <property type="entry name" value="Spore Coat Polysaccharide Biosynthesis Protein SpsA, Chain A"/>
    <property type="match status" value="1"/>
</dbReference>
<dbReference type="GO" id="GO:0016779">
    <property type="term" value="F:nucleotidyltransferase activity"/>
    <property type="evidence" value="ECO:0007669"/>
    <property type="project" value="UniProtKB-ARBA"/>
</dbReference>
<dbReference type="AlphaFoldDB" id="A0A6J4JDT1"/>
<evidence type="ECO:0000313" key="2">
    <source>
        <dbReference type="EMBL" id="CAA9277752.1"/>
    </source>
</evidence>
<sequence length="301" mass="32556">MKPTLIVLAAGMGSRYGRLKQLDPFGPAGETLIEYSVYDAIRAGFGKVVFVIRKSLEATFAEEIFAKLAGHIRVEYVFQELEYLPEGFSVPAGRVKPWGTGQAVLLAGAEVNEPFAVINGDDFYGAESFRGLAAFLAGTDPAAADYAVVGYPLRNTLSDFGTVARAVCEVDAGGWLRGMRELTSIGRTAAGIGYRDAGGAEVPLTGEETVSMNMMGFTPSLFAHCRVHFEAFLREQGNDPKAEFYLPLLVNGLVREGKARVKVLPTTATWFGVTYLEDRPLVVEKIAALTASGAYPPRLWK</sequence>
<dbReference type="Pfam" id="PF12804">
    <property type="entry name" value="NTP_transf_3"/>
    <property type="match status" value="1"/>
</dbReference>
<protein>
    <submittedName>
        <fullName evidence="2">Glutamate synthase [NADPH] large chain</fullName>
        <ecNumber evidence="2">1.4.1.13</ecNumber>
    </submittedName>
</protein>